<feature type="compositionally biased region" description="Acidic residues" evidence="1">
    <location>
        <begin position="273"/>
        <end position="284"/>
    </location>
</feature>
<feature type="compositionally biased region" description="Low complexity" evidence="1">
    <location>
        <begin position="355"/>
        <end position="382"/>
    </location>
</feature>
<dbReference type="Proteomes" id="UP001190700">
    <property type="component" value="Unassembled WGS sequence"/>
</dbReference>
<evidence type="ECO:0000313" key="2">
    <source>
        <dbReference type="EMBL" id="KAK3236813.1"/>
    </source>
</evidence>
<feature type="compositionally biased region" description="Acidic residues" evidence="1">
    <location>
        <begin position="236"/>
        <end position="248"/>
    </location>
</feature>
<comment type="caution">
    <text evidence="2">The sequence shown here is derived from an EMBL/GenBank/DDBJ whole genome shotgun (WGS) entry which is preliminary data.</text>
</comment>
<accession>A0AAE0EQ62</accession>
<feature type="region of interest" description="Disordered" evidence="1">
    <location>
        <begin position="34"/>
        <end position="57"/>
    </location>
</feature>
<dbReference type="AlphaFoldDB" id="A0AAE0EQ62"/>
<name>A0AAE0EQ62_9CHLO</name>
<evidence type="ECO:0000313" key="3">
    <source>
        <dbReference type="Proteomes" id="UP001190700"/>
    </source>
</evidence>
<feature type="region of interest" description="Disordered" evidence="1">
    <location>
        <begin position="178"/>
        <end position="415"/>
    </location>
</feature>
<protein>
    <submittedName>
        <fullName evidence="2">Uncharacterized protein</fullName>
    </submittedName>
</protein>
<dbReference type="EMBL" id="LGRX02034835">
    <property type="protein sequence ID" value="KAK3236813.1"/>
    <property type="molecule type" value="Genomic_DNA"/>
</dbReference>
<feature type="compositionally biased region" description="Basic and acidic residues" evidence="1">
    <location>
        <begin position="249"/>
        <end position="259"/>
    </location>
</feature>
<proteinExistence type="predicted"/>
<feature type="region of interest" description="Disordered" evidence="1">
    <location>
        <begin position="427"/>
        <end position="507"/>
    </location>
</feature>
<sequence length="535" mass="56250">MAIPFGIGDTYNRQWWKQGFGKWVYPPGPLQQPGIPFGGFPPSPSVSPTTSDDEEDPFTLPEGTVPVYHTPAAVPGPVPAVPWTWSGSFPFGGVPSPYAPALHSPAQTLPGTARSAEEAARWLAYRRHEEAAVLAASGLQVGAQATYGAGGVLAERPGTGYPAGAFRTTGGVHAEHPGEGFPAGAHATNAGGVQEDEPEEEPVADNPCPHDEYLRAGGHSDVDPDNPFGRSAGEESAYEYEADPNDYDEYLRAGGHSDVDPNDPYGEGQRWDEVDDDEEEEEELVVSITASASAQRVVTVGVDETSAAPPQPPEVFVSNNAGRRRSRRSSGPGSWDERNLPFREESDSNSGGGSSSASQTSSSRSSESSRSSKSGRSGQSDGLSDRARKHRDAKERKRRLRRRERDEGRTLTPAALAATFRECLKEFHNQGGGTRSAPADPTAETASADPQAGVNSVAGGVPAEHSGADPPTGVISDAGGVHAEHPGADPPAGIASVDPQLAEGGGEIHPQRAGLVKEPLLTTPQALTRQLPFDM</sequence>
<feature type="compositionally biased region" description="Basic and acidic residues" evidence="1">
    <location>
        <begin position="335"/>
        <end position="346"/>
    </location>
</feature>
<gene>
    <name evidence="2" type="ORF">CYMTET_53074</name>
</gene>
<organism evidence="2 3">
    <name type="scientific">Cymbomonas tetramitiformis</name>
    <dbReference type="NCBI Taxonomy" id="36881"/>
    <lineage>
        <taxon>Eukaryota</taxon>
        <taxon>Viridiplantae</taxon>
        <taxon>Chlorophyta</taxon>
        <taxon>Pyramimonadophyceae</taxon>
        <taxon>Pyramimonadales</taxon>
        <taxon>Pyramimonadaceae</taxon>
        <taxon>Cymbomonas</taxon>
    </lineage>
</organism>
<feature type="compositionally biased region" description="Basic residues" evidence="1">
    <location>
        <begin position="387"/>
        <end position="402"/>
    </location>
</feature>
<reference evidence="2 3" key="1">
    <citation type="journal article" date="2015" name="Genome Biol. Evol.">
        <title>Comparative Genomics of a Bacterivorous Green Alga Reveals Evolutionary Causalities and Consequences of Phago-Mixotrophic Mode of Nutrition.</title>
        <authorList>
            <person name="Burns J.A."/>
            <person name="Paasch A."/>
            <person name="Narechania A."/>
            <person name="Kim E."/>
        </authorList>
    </citation>
    <scope>NUCLEOTIDE SEQUENCE [LARGE SCALE GENOMIC DNA]</scope>
    <source>
        <strain evidence="2 3">PLY_AMNH</strain>
    </source>
</reference>
<evidence type="ECO:0000256" key="1">
    <source>
        <dbReference type="SAM" id="MobiDB-lite"/>
    </source>
</evidence>
<feature type="compositionally biased region" description="Acidic residues" evidence="1">
    <location>
        <begin position="194"/>
        <end position="203"/>
    </location>
</feature>
<feature type="compositionally biased region" description="Basic and acidic residues" evidence="1">
    <location>
        <begin position="208"/>
        <end position="222"/>
    </location>
</feature>
<keyword evidence="3" id="KW-1185">Reference proteome</keyword>